<keyword evidence="10" id="KW-1185">Reference proteome</keyword>
<evidence type="ECO:0000313" key="11">
    <source>
        <dbReference type="RefSeq" id="XP_017027895.2"/>
    </source>
</evidence>
<feature type="transmembrane region" description="Helical" evidence="8">
    <location>
        <begin position="138"/>
        <end position="159"/>
    </location>
</feature>
<dbReference type="Proteomes" id="UP001652661">
    <property type="component" value="Chromosome 2L"/>
</dbReference>
<keyword evidence="2" id="KW-0813">Transport</keyword>
<feature type="transmembrane region" description="Helical" evidence="8">
    <location>
        <begin position="171"/>
        <end position="190"/>
    </location>
</feature>
<evidence type="ECO:0000256" key="6">
    <source>
        <dbReference type="ARBA" id="ARBA00022989"/>
    </source>
</evidence>
<dbReference type="InterPro" id="IPR051359">
    <property type="entry name" value="CaCA_antiporter"/>
</dbReference>
<feature type="transmembrane region" description="Helical" evidence="8">
    <location>
        <begin position="365"/>
        <end position="382"/>
    </location>
</feature>
<keyword evidence="4" id="KW-0406">Ion transport</keyword>
<keyword evidence="4" id="KW-0109">Calcium transport</keyword>
<dbReference type="PANTHER" id="PTHR12266:SF0">
    <property type="entry name" value="MITOCHONDRIAL SODIUM_CALCIUM EXCHANGER PROTEIN"/>
    <property type="match status" value="1"/>
</dbReference>
<evidence type="ECO:0000256" key="8">
    <source>
        <dbReference type="SAM" id="Phobius"/>
    </source>
</evidence>
<evidence type="ECO:0000256" key="1">
    <source>
        <dbReference type="ARBA" id="ARBA00004141"/>
    </source>
</evidence>
<protein>
    <submittedName>
        <fullName evidence="11">Mitochondrial sodium/calcium exchanger protein</fullName>
    </submittedName>
</protein>
<feature type="transmembrane region" description="Helical" evidence="8">
    <location>
        <begin position="65"/>
        <end position="86"/>
    </location>
</feature>
<evidence type="ECO:0000259" key="9">
    <source>
        <dbReference type="Pfam" id="PF01699"/>
    </source>
</evidence>
<evidence type="ECO:0000256" key="7">
    <source>
        <dbReference type="ARBA" id="ARBA00023136"/>
    </source>
</evidence>
<proteinExistence type="predicted"/>
<keyword evidence="5 8" id="KW-0812">Transmembrane</keyword>
<feature type="transmembrane region" description="Helical" evidence="8">
    <location>
        <begin position="566"/>
        <end position="587"/>
    </location>
</feature>
<dbReference type="PANTHER" id="PTHR12266">
    <property type="entry name" value="NA+/CA2+ K+ INDEPENDENT EXCHANGER"/>
    <property type="match status" value="1"/>
</dbReference>
<dbReference type="GeneID" id="108078504"/>
<feature type="transmembrane region" description="Helical" evidence="8">
    <location>
        <begin position="431"/>
        <end position="449"/>
    </location>
</feature>
<evidence type="ECO:0000313" key="10">
    <source>
        <dbReference type="Proteomes" id="UP001652661"/>
    </source>
</evidence>
<dbReference type="GO" id="GO:0016020">
    <property type="term" value="C:membrane"/>
    <property type="evidence" value="ECO:0007669"/>
    <property type="project" value="UniProtKB-SubCell"/>
</dbReference>
<reference evidence="11" key="2">
    <citation type="submission" date="2025-08" db="UniProtKB">
        <authorList>
            <consortium name="RefSeq"/>
        </authorList>
    </citation>
    <scope>IDENTIFICATION</scope>
    <source>
        <strain evidence="11">14028-0561.14</strain>
        <tissue evidence="11">Whole fly</tissue>
    </source>
</reference>
<dbReference type="RefSeq" id="XP_017027895.2">
    <property type="nucleotide sequence ID" value="XM_017172406.3"/>
</dbReference>
<evidence type="ECO:0000256" key="3">
    <source>
        <dbReference type="ARBA" id="ARBA00022449"/>
    </source>
</evidence>
<sequence>MKEELQAEFNKFMENMSCLSLMKISYTGRCEMARKLPHCNRYTNIINYFQLMYCDFRVRNNKNEIYMMGLYSLIYMLLLCVVFLSINEYYLPALKIAAIRCRLNEYLAGVILVGVANSTNDVLLSLSPVRAGSPTLNIAMSTALTSICLSGGAICFIMPFKMSGSNVFRDFLFVIFLLELIRLFLDITALTNWIKAAVILSIYPIYLAVNIFDFILTRHNIRKLRREIHFLRNEPNSPQMEKKMYDKVITLTDLEVDDDVQLLRMKTRYGIFRAGVYVTPKPLVEPKEVNAVSNRKVLHSINNPRNRFLFTEFFQELNPIDKDQWSLSGKFGRLKIILTAPVSFILRLAIPKVNYAQIKHGWSKLLNCLQIVINPFWVLMLLETMFGSTHGTSWLITFNYEYAYWSLAVTVPLSLIVFCHSRTDIPPPYHIVFAAANIISVITVVWVCAWEMEVIVSIIGIVFHLSPNYMIVTFNALSNALPDMITYTRLSKKGFGKMAFGGIIGGIVFDLVSNIGTQFAQKKLDHSDMFGDFGETLYVFLLLAIWTTISWCWIFDFHARRSGGVFLWCLFGIFLIYVTFIELNLIHDFTEDMVIRMKS</sequence>
<dbReference type="GO" id="GO:0006874">
    <property type="term" value="P:intracellular calcium ion homeostasis"/>
    <property type="evidence" value="ECO:0007669"/>
    <property type="project" value="TreeGrafter"/>
</dbReference>
<feature type="transmembrane region" description="Helical" evidence="8">
    <location>
        <begin position="196"/>
        <end position="216"/>
    </location>
</feature>
<keyword evidence="7 8" id="KW-0472">Membrane</keyword>
<reference evidence="10" key="1">
    <citation type="submission" date="2025-05" db="UniProtKB">
        <authorList>
            <consortium name="RefSeq"/>
        </authorList>
    </citation>
    <scope>NUCLEOTIDE SEQUENCE [LARGE SCALE GENOMIC DNA]</scope>
    <source>
        <strain evidence="10">14028-0561.14</strain>
    </source>
</reference>
<feature type="transmembrane region" description="Helical" evidence="8">
    <location>
        <begin position="498"/>
        <end position="516"/>
    </location>
</feature>
<accession>A0A6P4IHV6</accession>
<gene>
    <name evidence="11" type="primary">LOC108078504</name>
</gene>
<dbReference type="InterPro" id="IPR004837">
    <property type="entry name" value="NaCa_Exmemb"/>
</dbReference>
<dbReference type="InterPro" id="IPR044880">
    <property type="entry name" value="NCX_ion-bd_dom_sf"/>
</dbReference>
<feature type="transmembrane region" description="Helical" evidence="8">
    <location>
        <begin position="455"/>
        <end position="477"/>
    </location>
</feature>
<evidence type="ECO:0000256" key="4">
    <source>
        <dbReference type="ARBA" id="ARBA00022568"/>
    </source>
</evidence>
<feature type="transmembrane region" description="Helical" evidence="8">
    <location>
        <begin position="536"/>
        <end position="554"/>
    </location>
</feature>
<keyword evidence="6 8" id="KW-1133">Transmembrane helix</keyword>
<keyword evidence="3" id="KW-0050">Antiport</keyword>
<evidence type="ECO:0000256" key="2">
    <source>
        <dbReference type="ARBA" id="ARBA00022448"/>
    </source>
</evidence>
<dbReference type="Gene3D" id="1.20.1420.30">
    <property type="entry name" value="NCX, central ion-binding region"/>
    <property type="match status" value="1"/>
</dbReference>
<name>A0A6P4IHV6_DROKI</name>
<organism evidence="10 11">
    <name type="scientific">Drosophila kikkawai</name>
    <name type="common">Fruit fly</name>
    <dbReference type="NCBI Taxonomy" id="30033"/>
    <lineage>
        <taxon>Eukaryota</taxon>
        <taxon>Metazoa</taxon>
        <taxon>Ecdysozoa</taxon>
        <taxon>Arthropoda</taxon>
        <taxon>Hexapoda</taxon>
        <taxon>Insecta</taxon>
        <taxon>Pterygota</taxon>
        <taxon>Neoptera</taxon>
        <taxon>Endopterygota</taxon>
        <taxon>Diptera</taxon>
        <taxon>Brachycera</taxon>
        <taxon>Muscomorpha</taxon>
        <taxon>Ephydroidea</taxon>
        <taxon>Drosophilidae</taxon>
        <taxon>Drosophila</taxon>
        <taxon>Sophophora</taxon>
    </lineage>
</organism>
<comment type="subcellular location">
    <subcellularLocation>
        <location evidence="1">Membrane</location>
        <topology evidence="1">Multi-pass membrane protein</topology>
    </subcellularLocation>
</comment>
<feature type="domain" description="Sodium/calcium exchanger membrane region" evidence="9">
    <location>
        <begin position="438"/>
        <end position="579"/>
    </location>
</feature>
<feature type="transmembrane region" description="Helical" evidence="8">
    <location>
        <begin position="402"/>
        <end position="419"/>
    </location>
</feature>
<evidence type="ECO:0000256" key="5">
    <source>
        <dbReference type="ARBA" id="ARBA00022692"/>
    </source>
</evidence>
<keyword evidence="4" id="KW-0106">Calcium</keyword>
<dbReference type="Pfam" id="PF01699">
    <property type="entry name" value="Na_Ca_ex"/>
    <property type="match status" value="2"/>
</dbReference>
<dbReference type="OrthoDB" id="407410at2759"/>
<dbReference type="GO" id="GO:0005432">
    <property type="term" value="F:calcium:sodium antiporter activity"/>
    <property type="evidence" value="ECO:0007669"/>
    <property type="project" value="TreeGrafter"/>
</dbReference>
<feature type="domain" description="Sodium/calcium exchanger membrane region" evidence="9">
    <location>
        <begin position="73"/>
        <end position="211"/>
    </location>
</feature>